<keyword evidence="4" id="KW-1185">Reference proteome</keyword>
<evidence type="ECO:0000259" key="2">
    <source>
        <dbReference type="Pfam" id="PF22599"/>
    </source>
</evidence>
<protein>
    <recommendedName>
        <fullName evidence="2">SecDF P1 head subdomain domain-containing protein</fullName>
    </recommendedName>
</protein>
<keyword evidence="1" id="KW-0812">Transmembrane</keyword>
<name>A0ABN6C9N1_9ACTN</name>
<keyword evidence="1" id="KW-0472">Membrane</keyword>
<sequence length="246" mass="25270">MARSGNGSLPVWRVVVLLGAAGTAIGLIGQIPVLALIGGVLTVVGVPGLVIAQRSTARSGPAAPRAARSGSSTFWVWGGVVVAVAVVAGLLIAHPWSDEDDQQVKPGAAKTPLDFYVVQEVTPGACTAETPGQQYTAADGSSCLKVSAAGGFSVRQLDQIRVQNDPDFGGWTVSVTFADQDGAHFSDLTAQVSAQPEPRNQLAIVMGSKMLSNPTVIERIPSGTAMIGGRMSQDEAQSLARELGAP</sequence>
<accession>A0ABN6C9N1</accession>
<dbReference type="EMBL" id="AP023356">
    <property type="protein sequence ID" value="BCJ41214.1"/>
    <property type="molecule type" value="Genomic_DNA"/>
</dbReference>
<proteinExistence type="predicted"/>
<feature type="transmembrane region" description="Helical" evidence="1">
    <location>
        <begin position="74"/>
        <end position="96"/>
    </location>
</feature>
<evidence type="ECO:0000313" key="3">
    <source>
        <dbReference type="EMBL" id="BCJ41214.1"/>
    </source>
</evidence>
<dbReference type="Pfam" id="PF22599">
    <property type="entry name" value="SecDF_P1_head"/>
    <property type="match status" value="1"/>
</dbReference>
<organism evidence="3 4">
    <name type="scientific">Actinoplanes ianthinogenes</name>
    <dbReference type="NCBI Taxonomy" id="122358"/>
    <lineage>
        <taxon>Bacteria</taxon>
        <taxon>Bacillati</taxon>
        <taxon>Actinomycetota</taxon>
        <taxon>Actinomycetes</taxon>
        <taxon>Micromonosporales</taxon>
        <taxon>Micromonosporaceae</taxon>
        <taxon>Actinoplanes</taxon>
    </lineage>
</organism>
<feature type="transmembrane region" description="Helical" evidence="1">
    <location>
        <begin position="12"/>
        <end position="28"/>
    </location>
</feature>
<reference evidence="3 4" key="1">
    <citation type="submission" date="2020-08" db="EMBL/GenBank/DDBJ databases">
        <title>Whole genome shotgun sequence of Actinoplanes ianthinogenes NBRC 13996.</title>
        <authorList>
            <person name="Komaki H."/>
            <person name="Tamura T."/>
        </authorList>
    </citation>
    <scope>NUCLEOTIDE SEQUENCE [LARGE SCALE GENOMIC DNA]</scope>
    <source>
        <strain evidence="3 4">NBRC 13996</strain>
    </source>
</reference>
<feature type="domain" description="SecDF P1 head subdomain" evidence="2">
    <location>
        <begin position="154"/>
        <end position="243"/>
    </location>
</feature>
<keyword evidence="1" id="KW-1133">Transmembrane helix</keyword>
<dbReference type="InterPro" id="IPR054384">
    <property type="entry name" value="SecDF_P1_head"/>
</dbReference>
<dbReference type="Gene3D" id="3.30.1360.200">
    <property type="match status" value="1"/>
</dbReference>
<dbReference type="Proteomes" id="UP000676967">
    <property type="component" value="Chromosome"/>
</dbReference>
<evidence type="ECO:0000256" key="1">
    <source>
        <dbReference type="SAM" id="Phobius"/>
    </source>
</evidence>
<evidence type="ECO:0000313" key="4">
    <source>
        <dbReference type="Proteomes" id="UP000676967"/>
    </source>
</evidence>
<gene>
    <name evidence="3" type="ORF">Aiant_18710</name>
</gene>
<feature type="transmembrane region" description="Helical" evidence="1">
    <location>
        <begin position="34"/>
        <end position="53"/>
    </location>
</feature>